<feature type="compositionally biased region" description="Acidic residues" evidence="1">
    <location>
        <begin position="136"/>
        <end position="159"/>
    </location>
</feature>
<proteinExistence type="predicted"/>
<reference evidence="3" key="1">
    <citation type="submission" date="2018-02" db="EMBL/GenBank/DDBJ databases">
        <authorList>
            <person name="Cohen D.B."/>
            <person name="Kent A.D."/>
        </authorList>
    </citation>
    <scope>NUCLEOTIDE SEQUENCE</scope>
</reference>
<evidence type="ECO:0000313" key="3">
    <source>
        <dbReference type="EMBL" id="SPD28803.1"/>
    </source>
</evidence>
<dbReference type="EMBL" id="OIVN01000658">
    <property type="protein sequence ID" value="SPC83617.1"/>
    <property type="molecule type" value="Genomic_DNA"/>
</dbReference>
<evidence type="ECO:0000313" key="2">
    <source>
        <dbReference type="EMBL" id="SPC83617.1"/>
    </source>
</evidence>
<name>A0A2N9IXB4_FAGSY</name>
<dbReference type="EMBL" id="OIVN01006246">
    <property type="protein sequence ID" value="SPD28803.1"/>
    <property type="molecule type" value="Genomic_DNA"/>
</dbReference>
<protein>
    <submittedName>
        <fullName evidence="3">Uncharacterized protein</fullName>
    </submittedName>
</protein>
<evidence type="ECO:0000256" key="1">
    <source>
        <dbReference type="SAM" id="MobiDB-lite"/>
    </source>
</evidence>
<dbReference type="AlphaFoldDB" id="A0A2N9IXB4"/>
<organism evidence="3">
    <name type="scientific">Fagus sylvatica</name>
    <name type="common">Beechnut</name>
    <dbReference type="NCBI Taxonomy" id="28930"/>
    <lineage>
        <taxon>Eukaryota</taxon>
        <taxon>Viridiplantae</taxon>
        <taxon>Streptophyta</taxon>
        <taxon>Embryophyta</taxon>
        <taxon>Tracheophyta</taxon>
        <taxon>Spermatophyta</taxon>
        <taxon>Magnoliopsida</taxon>
        <taxon>eudicotyledons</taxon>
        <taxon>Gunneridae</taxon>
        <taxon>Pentapetalae</taxon>
        <taxon>rosids</taxon>
        <taxon>fabids</taxon>
        <taxon>Fagales</taxon>
        <taxon>Fagaceae</taxon>
        <taxon>Fagus</taxon>
    </lineage>
</organism>
<feature type="region of interest" description="Disordered" evidence="1">
    <location>
        <begin position="135"/>
        <end position="159"/>
    </location>
</feature>
<sequence>MENPPPRHQHRCLLLPRPPPPSPTSAVATFFLNAPFAIPSCNSVLNVAKKGTNTTSACSRSKTRLAKEAERKEFEVLVEMGLGLMGLGVGGETGVWNGGGPVGVEEAVVEGSGEVGDVNIDGVMGMKGDLGLDLWVGEEEEEGEGENAEESEREEESGD</sequence>
<gene>
    <name evidence="2" type="ORF">FSB_LOCUS11499</name>
    <name evidence="3" type="ORF">FSB_LOCUS56685</name>
</gene>
<accession>A0A2N9IXB4</accession>